<dbReference type="Proteomes" id="UP000538292">
    <property type="component" value="Unassembled WGS sequence"/>
</dbReference>
<evidence type="ECO:0000256" key="1">
    <source>
        <dbReference type="ARBA" id="ARBA00008591"/>
    </source>
</evidence>
<dbReference type="SUPFAM" id="SSF109755">
    <property type="entry name" value="PhoU-like"/>
    <property type="match status" value="1"/>
</dbReference>
<dbReference type="InterPro" id="IPR038078">
    <property type="entry name" value="PhoU-like_sf"/>
</dbReference>
<dbReference type="AlphaFoldDB" id="A0A7W2ART5"/>
<dbReference type="PANTHER" id="PTHR37298:SF1">
    <property type="entry name" value="UPF0111 PROTEIN YKAA"/>
    <property type="match status" value="1"/>
</dbReference>
<comment type="caution">
    <text evidence="2">The sequence shown here is derived from an EMBL/GenBank/DDBJ whole genome shotgun (WGS) entry which is preliminary data.</text>
</comment>
<dbReference type="Pfam" id="PF01865">
    <property type="entry name" value="PhoU_div"/>
    <property type="match status" value="1"/>
</dbReference>
<reference evidence="2 3" key="1">
    <citation type="submission" date="2020-07" db="EMBL/GenBank/DDBJ databases">
        <title>Thermoactinomyces phylogeny.</title>
        <authorList>
            <person name="Dunlap C."/>
        </authorList>
    </citation>
    <scope>NUCLEOTIDE SEQUENCE [LARGE SCALE GENOMIC DNA]</scope>
    <source>
        <strain evidence="2 3">AMNI-1</strain>
    </source>
</reference>
<keyword evidence="3" id="KW-1185">Reference proteome</keyword>
<gene>
    <name evidence="2" type="ORF">H2C83_06330</name>
</gene>
<name>A0A7W2ART5_9BACL</name>
<dbReference type="EMBL" id="JACEOL010000020">
    <property type="protein sequence ID" value="MBA4601940.1"/>
    <property type="molecule type" value="Genomic_DNA"/>
</dbReference>
<evidence type="ECO:0000313" key="2">
    <source>
        <dbReference type="EMBL" id="MBA4601940.1"/>
    </source>
</evidence>
<proteinExistence type="inferred from homology"/>
<accession>A0A7W2ART5</accession>
<evidence type="ECO:0000313" key="3">
    <source>
        <dbReference type="Proteomes" id="UP000538292"/>
    </source>
</evidence>
<comment type="similarity">
    <text evidence="1">Belongs to the UPF0111 family.</text>
</comment>
<protein>
    <submittedName>
        <fullName evidence="2">DUF47 family protein</fullName>
    </submittedName>
</protein>
<dbReference type="Gene3D" id="1.20.58.220">
    <property type="entry name" value="Phosphate transport system protein phou homolog 2, domain 2"/>
    <property type="match status" value="1"/>
</dbReference>
<dbReference type="PANTHER" id="PTHR37298">
    <property type="entry name" value="UPF0111 PROTEIN YKAA"/>
    <property type="match status" value="1"/>
</dbReference>
<dbReference type="InterPro" id="IPR018445">
    <property type="entry name" value="Put_Phosphate_transp_reg"/>
</dbReference>
<dbReference type="InterPro" id="IPR052912">
    <property type="entry name" value="UPF0111_domain"/>
</dbReference>
<sequence>MFKNRGNRKNSYLQIMADITSMITEAAQLFRENVENLEEREKYSKKIKLLESKGDEYTQLLIKQLNKEYFAPMDREDIFHLVTNLDDIMDGIEACAARCVFIDKSTPSLIKFADILVEICKYLQDAFTSLNNREFEALHRIIIEINSLETEADVLLRETLSSLFADPQDVVSLIKMKDIYERLEKTTDAAEDIADVFESMIIKYA</sequence>
<organism evidence="2 3">
    <name type="scientific">Thermoactinomyces mirandus</name>
    <dbReference type="NCBI Taxonomy" id="2756294"/>
    <lineage>
        <taxon>Bacteria</taxon>
        <taxon>Bacillati</taxon>
        <taxon>Bacillota</taxon>
        <taxon>Bacilli</taxon>
        <taxon>Bacillales</taxon>
        <taxon>Thermoactinomycetaceae</taxon>
        <taxon>Thermoactinomyces</taxon>
    </lineage>
</organism>